<evidence type="ECO:0000313" key="2">
    <source>
        <dbReference type="Proteomes" id="UP000239290"/>
    </source>
</evidence>
<proteinExistence type="predicted"/>
<sequence length="320" mass="34146">MIHCTVLNVTSDRLRIGVRLAPTFPCRSFFRCSRGRTTRRLQQGGYVHELHRDNDGGDSEHGCTGYPRLSSVENFRDIAGREGGYRTVDGGTIRAGLIYRSNALVADGGDLAVLNTLGVRAVFDLRSSGEVSAKPDRVPEGAKYVRYNVYGDAADSNAAAGGGLDISSVTSVNRLMVDAYQKLVNVPEVRAQLGAAITDIALTDGPVIFNCTSGKDRTGWIAATILTIAGVDRGAVMRDYLLSNEYLARTTDSNAARATESGGPARGDAMRALSSVRPEYLKAGLDEIEKIYGSFDNYVADGLGLSDGTLAALRSKLVVA</sequence>
<dbReference type="InterPro" id="IPR029021">
    <property type="entry name" value="Prot-tyrosine_phosphatase-like"/>
</dbReference>
<accession>A0A2S8J3P5</accession>
<dbReference type="AlphaFoldDB" id="A0A2S8J3P5"/>
<name>A0A2S8J3P5_RHOOP</name>
<evidence type="ECO:0000313" key="1">
    <source>
        <dbReference type="EMBL" id="PQP21595.1"/>
    </source>
</evidence>
<gene>
    <name evidence="1" type="ORF">C5613_25960</name>
</gene>
<dbReference type="SUPFAM" id="SSF52799">
    <property type="entry name" value="(Phosphotyrosine protein) phosphatases II"/>
    <property type="match status" value="1"/>
</dbReference>
<dbReference type="Gene3D" id="3.90.190.10">
    <property type="entry name" value="Protein tyrosine phosphatase superfamily"/>
    <property type="match status" value="1"/>
</dbReference>
<reference evidence="2" key="1">
    <citation type="submission" date="2018-02" db="EMBL/GenBank/DDBJ databases">
        <title>Draft genome sequencing of Rhodococcus opacus KU647198.</title>
        <authorList>
            <person name="Zheng B.-X."/>
        </authorList>
    </citation>
    <scope>NUCLEOTIDE SEQUENCE [LARGE SCALE GENOMIC DNA]</scope>
    <source>
        <strain evidence="2">04-OD7</strain>
    </source>
</reference>
<dbReference type="GO" id="GO:0004721">
    <property type="term" value="F:phosphoprotein phosphatase activity"/>
    <property type="evidence" value="ECO:0007669"/>
    <property type="project" value="InterPro"/>
</dbReference>
<dbReference type="EMBL" id="PUIO01000035">
    <property type="protein sequence ID" value="PQP21595.1"/>
    <property type="molecule type" value="Genomic_DNA"/>
</dbReference>
<protein>
    <submittedName>
        <fullName evidence="1">Protein-tyrosine-phosphatase</fullName>
    </submittedName>
</protein>
<dbReference type="Pfam" id="PF13350">
    <property type="entry name" value="Y_phosphatase3"/>
    <property type="match status" value="1"/>
</dbReference>
<dbReference type="InterPro" id="IPR026893">
    <property type="entry name" value="Tyr/Ser_Pase_IphP-type"/>
</dbReference>
<organism evidence="1 2">
    <name type="scientific">Rhodococcus opacus</name>
    <name type="common">Nocardia opaca</name>
    <dbReference type="NCBI Taxonomy" id="37919"/>
    <lineage>
        <taxon>Bacteria</taxon>
        <taxon>Bacillati</taxon>
        <taxon>Actinomycetota</taxon>
        <taxon>Actinomycetes</taxon>
        <taxon>Mycobacteriales</taxon>
        <taxon>Nocardiaceae</taxon>
        <taxon>Rhodococcus</taxon>
    </lineage>
</organism>
<dbReference type="Proteomes" id="UP000239290">
    <property type="component" value="Unassembled WGS sequence"/>
</dbReference>
<comment type="caution">
    <text evidence="1">The sequence shown here is derived from an EMBL/GenBank/DDBJ whole genome shotgun (WGS) entry which is preliminary data.</text>
</comment>